<dbReference type="AlphaFoldDB" id="A0A9D4TNM5"/>
<accession>A0A9D4TNM5</accession>
<keyword evidence="17" id="KW-1185">Reference proteome</keyword>
<dbReference type="InterPro" id="IPR002655">
    <property type="entry name" value="Acyl-CoA_oxidase_C"/>
</dbReference>
<evidence type="ECO:0000256" key="7">
    <source>
        <dbReference type="ARBA" id="ARBA00023002"/>
    </source>
</evidence>
<feature type="binding site" evidence="12">
    <location>
        <position position="157"/>
    </location>
    <ligand>
        <name>FAD</name>
        <dbReference type="ChEBI" id="CHEBI:57692"/>
    </ligand>
</feature>
<dbReference type="Proteomes" id="UP001055712">
    <property type="component" value="Unassembled WGS sequence"/>
</dbReference>
<gene>
    <name evidence="16" type="ORF">D9Q98_005124</name>
</gene>
<sequence>MQRLASHLREPSQQEQEDNRMVLHPTSAAVAPPSAAMYDFLTRDNKEMREAIFEFMKDPLFAPNYYLSMAGCRELTSQRMAKFVAAKFFSTFDYLRDPLKFQAALETLNYCDYSLAIKSGVHFTLCGGTVAKLGTEKHHHILHKLDSLEWPGCFGMTELGHGSNVMGIETTAVYDPSTQEFILNTPNNEASKFWIGGVAQTAKVCTVFAQLTVNGEWQGPHVFVVRLRDDSGGVWPGVRIADNGPKQGLLGVDNGQFWLNHVRVPRDALLDRYSQVDAAGRYSSPIKDVNQRFGTIVSGLTTGRMLIAQAAVDASKIGVTIATRYSASRPQFGDRPILSYITQQRRLFVGLATAYSMHLAMLQLKQIVVQGGPEAGKRVHMVSSGLKAAATWHRKTILNNCRECCGGMGFMAANRIGPMLNDMDVDTTFEGDNTVLMQQVAKPLLDAAAKAGAAGTRAPPLPAIKELDLCLDCVSKLLAWREQTTVAGLAADIGAAAARGGSKGAAAAFDDALDRVVTLGWAWTDRWSFDAFASEAAAAPPALRDSLQLLCLLYGLSRLEAGVECYLSAGALSPAAVKLLHGRVNELCRQLGASNGRLALALCDGFNIPDWLLRAPIATGNWREYQG</sequence>
<dbReference type="EMBL" id="SIDB01000007">
    <property type="protein sequence ID" value="KAI3430531.1"/>
    <property type="molecule type" value="Genomic_DNA"/>
</dbReference>
<organism evidence="16 17">
    <name type="scientific">Chlorella vulgaris</name>
    <name type="common">Green alga</name>
    <dbReference type="NCBI Taxonomy" id="3077"/>
    <lineage>
        <taxon>Eukaryota</taxon>
        <taxon>Viridiplantae</taxon>
        <taxon>Chlorophyta</taxon>
        <taxon>core chlorophytes</taxon>
        <taxon>Trebouxiophyceae</taxon>
        <taxon>Chlorellales</taxon>
        <taxon>Chlorellaceae</taxon>
        <taxon>Chlorella clade</taxon>
        <taxon>Chlorella</taxon>
    </lineage>
</organism>
<dbReference type="InterPro" id="IPR006091">
    <property type="entry name" value="Acyl-CoA_Oxase/DH_mid-dom"/>
</dbReference>
<comment type="subcellular location">
    <subcellularLocation>
        <location evidence="2">Peroxisome</location>
    </subcellularLocation>
</comment>
<evidence type="ECO:0000256" key="2">
    <source>
        <dbReference type="ARBA" id="ARBA00004275"/>
    </source>
</evidence>
<evidence type="ECO:0000256" key="9">
    <source>
        <dbReference type="ARBA" id="ARBA00023140"/>
    </source>
</evidence>
<feature type="binding site" evidence="12">
    <location>
        <position position="196"/>
    </location>
    <ligand>
        <name>FAD</name>
        <dbReference type="ChEBI" id="CHEBI:57692"/>
    </ligand>
</feature>
<evidence type="ECO:0000256" key="4">
    <source>
        <dbReference type="ARBA" id="ARBA00022630"/>
    </source>
</evidence>
<dbReference type="Pfam" id="PF01756">
    <property type="entry name" value="ACOX"/>
    <property type="match status" value="1"/>
</dbReference>
<feature type="active site" description="Proton acceptor" evidence="11">
    <location>
        <position position="430"/>
    </location>
</feature>
<dbReference type="GO" id="GO:0071949">
    <property type="term" value="F:FAD binding"/>
    <property type="evidence" value="ECO:0007669"/>
    <property type="project" value="InterPro"/>
</dbReference>
<comment type="caution">
    <text evidence="16">The sequence shown here is derived from an EMBL/GenBank/DDBJ whole genome shotgun (WGS) entry which is preliminary data.</text>
</comment>
<dbReference type="GO" id="GO:0033540">
    <property type="term" value="P:fatty acid beta-oxidation using acyl-CoA oxidase"/>
    <property type="evidence" value="ECO:0007669"/>
    <property type="project" value="TreeGrafter"/>
</dbReference>
<evidence type="ECO:0000256" key="12">
    <source>
        <dbReference type="PIRSR" id="PIRSR000168-2"/>
    </source>
</evidence>
<comment type="similarity">
    <text evidence="3 10">Belongs to the acyl-CoA oxidase family.</text>
</comment>
<dbReference type="OrthoDB" id="538336at2759"/>
<protein>
    <recommendedName>
        <fullName evidence="10">Acyl-coenzyme A oxidase</fullName>
    </recommendedName>
</protein>
<keyword evidence="4 10" id="KW-0285">Flavoprotein</keyword>
<dbReference type="Pfam" id="PF02770">
    <property type="entry name" value="Acyl-CoA_dh_M"/>
    <property type="match status" value="1"/>
</dbReference>
<comment type="cofactor">
    <cofactor evidence="1">
        <name>FAD</name>
        <dbReference type="ChEBI" id="CHEBI:57692"/>
    </cofactor>
</comment>
<evidence type="ECO:0000259" key="14">
    <source>
        <dbReference type="Pfam" id="PF02770"/>
    </source>
</evidence>
<dbReference type="Gene3D" id="1.20.140.10">
    <property type="entry name" value="Butyryl-CoA Dehydrogenase, subunit A, domain 3"/>
    <property type="match status" value="2"/>
</dbReference>
<dbReference type="InterPro" id="IPR036250">
    <property type="entry name" value="AcylCo_DH-like_C"/>
</dbReference>
<proteinExistence type="inferred from homology"/>
<keyword evidence="8" id="KW-0443">Lipid metabolism</keyword>
<evidence type="ECO:0000259" key="13">
    <source>
        <dbReference type="Pfam" id="PF01756"/>
    </source>
</evidence>
<keyword evidence="7" id="KW-0560">Oxidoreductase</keyword>
<keyword evidence="9" id="KW-0576">Peroxisome</keyword>
<dbReference type="GO" id="GO:0005504">
    <property type="term" value="F:fatty acid binding"/>
    <property type="evidence" value="ECO:0007669"/>
    <property type="project" value="TreeGrafter"/>
</dbReference>
<feature type="domain" description="Acyl-CoA oxidase C-alpha1" evidence="15">
    <location>
        <begin position="299"/>
        <end position="445"/>
    </location>
</feature>
<keyword evidence="6" id="KW-0276">Fatty acid metabolism</keyword>
<evidence type="ECO:0000256" key="1">
    <source>
        <dbReference type="ARBA" id="ARBA00001974"/>
    </source>
</evidence>
<evidence type="ECO:0000256" key="3">
    <source>
        <dbReference type="ARBA" id="ARBA00006288"/>
    </source>
</evidence>
<dbReference type="GO" id="GO:0055088">
    <property type="term" value="P:lipid homeostasis"/>
    <property type="evidence" value="ECO:0007669"/>
    <property type="project" value="TreeGrafter"/>
</dbReference>
<dbReference type="GO" id="GO:0005777">
    <property type="term" value="C:peroxisome"/>
    <property type="evidence" value="ECO:0007669"/>
    <property type="project" value="UniProtKB-SubCell"/>
</dbReference>
<evidence type="ECO:0000256" key="5">
    <source>
        <dbReference type="ARBA" id="ARBA00022827"/>
    </source>
</evidence>
<evidence type="ECO:0000256" key="10">
    <source>
        <dbReference type="PIRNR" id="PIRNR000168"/>
    </source>
</evidence>
<dbReference type="SUPFAM" id="SSF47203">
    <property type="entry name" value="Acyl-CoA dehydrogenase C-terminal domain-like"/>
    <property type="match status" value="2"/>
</dbReference>
<dbReference type="InterPro" id="IPR009100">
    <property type="entry name" value="AcylCoA_DH/oxidase_NM_dom_sf"/>
</dbReference>
<evidence type="ECO:0000256" key="8">
    <source>
        <dbReference type="ARBA" id="ARBA00023098"/>
    </source>
</evidence>
<dbReference type="PANTHER" id="PTHR10909:SF352">
    <property type="entry name" value="ACYL-COENZYME A OXIDASE-LIKE PROTEIN"/>
    <property type="match status" value="1"/>
</dbReference>
<dbReference type="Gene3D" id="2.40.110.10">
    <property type="entry name" value="Butyryl-CoA Dehydrogenase, subunit A, domain 2"/>
    <property type="match status" value="1"/>
</dbReference>
<feature type="domain" description="Acyl-CoA oxidase C-terminal" evidence="13">
    <location>
        <begin position="483"/>
        <end position="618"/>
    </location>
</feature>
<dbReference type="InterPro" id="IPR012258">
    <property type="entry name" value="Acyl-CoA_oxidase"/>
</dbReference>
<evidence type="ECO:0000313" key="17">
    <source>
        <dbReference type="Proteomes" id="UP001055712"/>
    </source>
</evidence>
<evidence type="ECO:0000256" key="6">
    <source>
        <dbReference type="ARBA" id="ARBA00022832"/>
    </source>
</evidence>
<dbReference type="FunFam" id="2.40.110.10:FF:000005">
    <property type="entry name" value="Acyl-coenzyme A oxidase"/>
    <property type="match status" value="1"/>
</dbReference>
<dbReference type="PIRSF" id="PIRSF000168">
    <property type="entry name" value="Acyl-CoA_oxidase"/>
    <property type="match status" value="1"/>
</dbReference>
<feature type="domain" description="Acyl-CoA oxidase/dehydrogenase middle" evidence="14">
    <location>
        <begin position="153"/>
        <end position="260"/>
    </location>
</feature>
<evidence type="ECO:0000259" key="15">
    <source>
        <dbReference type="Pfam" id="PF22924"/>
    </source>
</evidence>
<dbReference type="InterPro" id="IPR055060">
    <property type="entry name" value="ACOX_C_alpha1"/>
</dbReference>
<dbReference type="SUPFAM" id="SSF56645">
    <property type="entry name" value="Acyl-CoA dehydrogenase NM domain-like"/>
    <property type="match status" value="1"/>
</dbReference>
<keyword evidence="5 10" id="KW-0274">FAD</keyword>
<reference evidence="16" key="2">
    <citation type="submission" date="2020-11" db="EMBL/GenBank/DDBJ databases">
        <authorList>
            <person name="Cecchin M."/>
            <person name="Marcolungo L."/>
            <person name="Rossato M."/>
            <person name="Girolomoni L."/>
            <person name="Cosentino E."/>
            <person name="Cuine S."/>
            <person name="Li-Beisson Y."/>
            <person name="Delledonne M."/>
            <person name="Ballottari M."/>
        </authorList>
    </citation>
    <scope>NUCLEOTIDE SEQUENCE</scope>
    <source>
        <strain evidence="16">211/11P</strain>
        <tissue evidence="16">Whole cell</tissue>
    </source>
</reference>
<name>A0A9D4TNM5_CHLVU</name>
<evidence type="ECO:0000256" key="11">
    <source>
        <dbReference type="PIRSR" id="PIRSR000168-1"/>
    </source>
</evidence>
<dbReference type="FunFam" id="1.20.140.10:FF:000010">
    <property type="entry name" value="Acyl-coenzyme A oxidase"/>
    <property type="match status" value="1"/>
</dbReference>
<dbReference type="InterPro" id="IPR046373">
    <property type="entry name" value="Acyl-CoA_Oxase/DH_mid-dom_sf"/>
</dbReference>
<dbReference type="Pfam" id="PF22924">
    <property type="entry name" value="ACOX_C_alpha1"/>
    <property type="match status" value="1"/>
</dbReference>
<dbReference type="GO" id="GO:0003997">
    <property type="term" value="F:acyl-CoA oxidase activity"/>
    <property type="evidence" value="ECO:0007669"/>
    <property type="project" value="InterPro"/>
</dbReference>
<dbReference type="PANTHER" id="PTHR10909">
    <property type="entry name" value="ELECTRON TRANSPORT OXIDOREDUCTASE"/>
    <property type="match status" value="1"/>
</dbReference>
<reference evidence="16" key="1">
    <citation type="journal article" date="2019" name="Plant J.">
        <title>Chlorella vulgaris genome assembly and annotation reveals the molecular basis for metabolic acclimation to high light conditions.</title>
        <authorList>
            <person name="Cecchin M."/>
            <person name="Marcolungo L."/>
            <person name="Rossato M."/>
            <person name="Girolomoni L."/>
            <person name="Cosentino E."/>
            <person name="Cuine S."/>
            <person name="Li-Beisson Y."/>
            <person name="Delledonne M."/>
            <person name="Ballottari M."/>
        </authorList>
    </citation>
    <scope>NUCLEOTIDE SEQUENCE</scope>
    <source>
        <strain evidence="16">211/11P</strain>
    </source>
</reference>
<evidence type="ECO:0000313" key="16">
    <source>
        <dbReference type="EMBL" id="KAI3430531.1"/>
    </source>
</evidence>